<sequence length="184" mass="20819">MHKNTKAHLLFDYMKTHGDEQYEEEVTQLEHALQAAYLAKKAGKSPELITAALFHDIGHILADDPEEANNPTLKNDLHEDIAADYFRGLFPAAVLDPIRLHVEAKRYLCTVKAGYYEKLSVASQKSYHLQGGKMTDKEIAVFEGHEHYKDAVLLRAWDDLAKDLTKEVPAIETYEEEVVAALIK</sequence>
<dbReference type="SUPFAM" id="SSF109604">
    <property type="entry name" value="HD-domain/PDEase-like"/>
    <property type="match status" value="1"/>
</dbReference>
<protein>
    <recommendedName>
        <fullName evidence="1">HD domain-containing protein</fullName>
    </recommendedName>
</protein>
<dbReference type="CDD" id="cd00077">
    <property type="entry name" value="HDc"/>
    <property type="match status" value="1"/>
</dbReference>
<evidence type="ECO:0000313" key="3">
    <source>
        <dbReference type="Proteomes" id="UP000029736"/>
    </source>
</evidence>
<dbReference type="InterPro" id="IPR006674">
    <property type="entry name" value="HD_domain"/>
</dbReference>
<dbReference type="STRING" id="1524460.IX84_22150"/>
<dbReference type="AlphaFoldDB" id="A0A098S5I4"/>
<dbReference type="InterPro" id="IPR052567">
    <property type="entry name" value="OP_Dioxygenase"/>
</dbReference>
<evidence type="ECO:0000259" key="1">
    <source>
        <dbReference type="Pfam" id="PF01966"/>
    </source>
</evidence>
<organism evidence="2 3">
    <name type="scientific">Phaeodactylibacter xiamenensis</name>
    <dbReference type="NCBI Taxonomy" id="1524460"/>
    <lineage>
        <taxon>Bacteria</taxon>
        <taxon>Pseudomonadati</taxon>
        <taxon>Bacteroidota</taxon>
        <taxon>Saprospiria</taxon>
        <taxon>Saprospirales</taxon>
        <taxon>Haliscomenobacteraceae</taxon>
        <taxon>Phaeodactylibacter</taxon>
    </lineage>
</organism>
<dbReference type="Gene3D" id="1.10.3210.10">
    <property type="entry name" value="Hypothetical protein af1432"/>
    <property type="match status" value="1"/>
</dbReference>
<comment type="caution">
    <text evidence="2">The sequence shown here is derived from an EMBL/GenBank/DDBJ whole genome shotgun (WGS) entry which is preliminary data.</text>
</comment>
<dbReference type="PANTHER" id="PTHR40202:SF1">
    <property type="entry name" value="HD DOMAIN-CONTAINING PROTEIN"/>
    <property type="match status" value="1"/>
</dbReference>
<gene>
    <name evidence="2" type="ORF">IX84_22150</name>
</gene>
<proteinExistence type="predicted"/>
<dbReference type="Pfam" id="PF01966">
    <property type="entry name" value="HD"/>
    <property type="match status" value="1"/>
</dbReference>
<name>A0A098S5I4_9BACT</name>
<dbReference type="Proteomes" id="UP000029736">
    <property type="component" value="Unassembled WGS sequence"/>
</dbReference>
<dbReference type="InterPro" id="IPR003607">
    <property type="entry name" value="HD/PDEase_dom"/>
</dbReference>
<reference evidence="2 3" key="1">
    <citation type="journal article" date="2014" name="Int. J. Syst. Evol. Microbiol.">
        <title>Phaeodactylibacter xiamenensis gen. nov., sp. nov., a member of the family Saprospiraceae isolated from the marine alga Phaeodactylum tricornutum.</title>
        <authorList>
            <person name="Chen Z.Jr."/>
            <person name="Lei X."/>
            <person name="Lai Q."/>
            <person name="Li Y."/>
            <person name="Zhang B."/>
            <person name="Zhang J."/>
            <person name="Zhang H."/>
            <person name="Yang L."/>
            <person name="Zheng W."/>
            <person name="Tian Y."/>
            <person name="Yu Z."/>
            <person name="Xu H.Jr."/>
            <person name="Zheng T."/>
        </authorList>
    </citation>
    <scope>NUCLEOTIDE SEQUENCE [LARGE SCALE GENOMIC DNA]</scope>
    <source>
        <strain evidence="2 3">KD52</strain>
    </source>
</reference>
<dbReference type="EMBL" id="JPOS01000079">
    <property type="protein sequence ID" value="KGE86477.1"/>
    <property type="molecule type" value="Genomic_DNA"/>
</dbReference>
<dbReference type="PANTHER" id="PTHR40202">
    <property type="match status" value="1"/>
</dbReference>
<accession>A0A098S5I4</accession>
<evidence type="ECO:0000313" key="2">
    <source>
        <dbReference type="EMBL" id="KGE86477.1"/>
    </source>
</evidence>
<feature type="domain" description="HD" evidence="1">
    <location>
        <begin position="29"/>
        <end position="106"/>
    </location>
</feature>
<keyword evidence="3" id="KW-1185">Reference proteome</keyword>